<protein>
    <submittedName>
        <fullName evidence="2">Uncharacterized protein</fullName>
    </submittedName>
</protein>
<organism evidence="2 3">
    <name type="scientific">Winogradskyella thalassocola</name>
    <dbReference type="NCBI Taxonomy" id="262004"/>
    <lineage>
        <taxon>Bacteria</taxon>
        <taxon>Pseudomonadati</taxon>
        <taxon>Bacteroidota</taxon>
        <taxon>Flavobacteriia</taxon>
        <taxon>Flavobacteriales</taxon>
        <taxon>Flavobacteriaceae</taxon>
        <taxon>Winogradskyella</taxon>
    </lineage>
</organism>
<gene>
    <name evidence="2" type="ORF">SAMN04489796_10980</name>
</gene>
<dbReference type="STRING" id="262004.SAMN04489796_10980"/>
<sequence>MSNNLNTEQKQVSFKAYKDLRQLENALKDLKEANTNLFHLSILGKVNQFCMDKDIMYSMDNSIIKLYWQDLMGKTVNFGSYYNPESGSVFVVGYLMTIFLHKINGKSLATLSSGSYGIFRGIGGSEAQATMSLKMLNSGCYLLILRGDKSELNFL</sequence>
<evidence type="ECO:0000256" key="1">
    <source>
        <dbReference type="SAM" id="Coils"/>
    </source>
</evidence>
<dbReference type="Proteomes" id="UP000199492">
    <property type="component" value="Unassembled WGS sequence"/>
</dbReference>
<keyword evidence="1" id="KW-0175">Coiled coil</keyword>
<reference evidence="3" key="1">
    <citation type="submission" date="2016-10" db="EMBL/GenBank/DDBJ databases">
        <authorList>
            <person name="Varghese N."/>
            <person name="Submissions S."/>
        </authorList>
    </citation>
    <scope>NUCLEOTIDE SEQUENCE [LARGE SCALE GENOMIC DNA]</scope>
    <source>
        <strain evidence="3">DSM 15363</strain>
    </source>
</reference>
<evidence type="ECO:0000313" key="3">
    <source>
        <dbReference type="Proteomes" id="UP000199492"/>
    </source>
</evidence>
<proteinExistence type="predicted"/>
<dbReference type="EMBL" id="FNCZ01000009">
    <property type="protein sequence ID" value="SDI30453.1"/>
    <property type="molecule type" value="Genomic_DNA"/>
</dbReference>
<dbReference type="AlphaFoldDB" id="A0A1G8JHC9"/>
<feature type="coiled-coil region" evidence="1">
    <location>
        <begin position="13"/>
        <end position="40"/>
    </location>
</feature>
<evidence type="ECO:0000313" key="2">
    <source>
        <dbReference type="EMBL" id="SDI30453.1"/>
    </source>
</evidence>
<accession>A0A1G8JHC9</accession>
<name>A0A1G8JHC9_9FLAO</name>
<keyword evidence="3" id="KW-1185">Reference proteome</keyword>